<evidence type="ECO:0000313" key="1">
    <source>
        <dbReference type="EMBL" id="KAI8436358.1"/>
    </source>
</evidence>
<evidence type="ECO:0000313" key="2">
    <source>
        <dbReference type="Proteomes" id="UP001064048"/>
    </source>
</evidence>
<dbReference type="Proteomes" id="UP001064048">
    <property type="component" value="Chromosome 6"/>
</dbReference>
<accession>A0ACC0KJ74</accession>
<gene>
    <name evidence="1" type="ORF">MSG28_004392</name>
</gene>
<dbReference type="EMBL" id="CM046106">
    <property type="protein sequence ID" value="KAI8436358.1"/>
    <property type="molecule type" value="Genomic_DNA"/>
</dbReference>
<comment type="caution">
    <text evidence="1">The sequence shown here is derived from an EMBL/GenBank/DDBJ whole genome shotgun (WGS) entry which is preliminary data.</text>
</comment>
<proteinExistence type="predicted"/>
<protein>
    <submittedName>
        <fullName evidence="1">Uncharacterized protein</fullName>
    </submittedName>
</protein>
<sequence length="132" mass="14889">MPCRLFLAYGKRLKRDEDGASSSRYEALCLQKTFCLVCNVRSHASPFYLAHLQVGCADVPCVRSAYKAEKRAGREGRRGGGAGRGGARGTRRARPLWRRPSTHTTRADIMIWRQMIDSKLALTELDDDLLKY</sequence>
<reference evidence="1 2" key="1">
    <citation type="journal article" date="2022" name="Genome Biol. Evol.">
        <title>The Spruce Budworm Genome: Reconstructing the Evolutionary History of Antifreeze Proteins.</title>
        <authorList>
            <person name="Beliveau C."/>
            <person name="Gagne P."/>
            <person name="Picq S."/>
            <person name="Vernygora O."/>
            <person name="Keeling C.I."/>
            <person name="Pinkney K."/>
            <person name="Doucet D."/>
            <person name="Wen F."/>
            <person name="Johnston J.S."/>
            <person name="Maaroufi H."/>
            <person name="Boyle B."/>
            <person name="Laroche J."/>
            <person name="Dewar K."/>
            <person name="Juretic N."/>
            <person name="Blackburn G."/>
            <person name="Nisole A."/>
            <person name="Brunet B."/>
            <person name="Brandao M."/>
            <person name="Lumley L."/>
            <person name="Duan J."/>
            <person name="Quan G."/>
            <person name="Lucarotti C.J."/>
            <person name="Roe A.D."/>
            <person name="Sperling F.A.H."/>
            <person name="Levesque R.C."/>
            <person name="Cusson M."/>
        </authorList>
    </citation>
    <scope>NUCLEOTIDE SEQUENCE [LARGE SCALE GENOMIC DNA]</scope>
    <source>
        <strain evidence="1">Glfc:IPQL:Cfum</strain>
    </source>
</reference>
<keyword evidence="2" id="KW-1185">Reference proteome</keyword>
<name>A0ACC0KJ74_CHOFU</name>
<organism evidence="1 2">
    <name type="scientific">Choristoneura fumiferana</name>
    <name type="common">Spruce budworm moth</name>
    <name type="synonym">Archips fumiferana</name>
    <dbReference type="NCBI Taxonomy" id="7141"/>
    <lineage>
        <taxon>Eukaryota</taxon>
        <taxon>Metazoa</taxon>
        <taxon>Ecdysozoa</taxon>
        <taxon>Arthropoda</taxon>
        <taxon>Hexapoda</taxon>
        <taxon>Insecta</taxon>
        <taxon>Pterygota</taxon>
        <taxon>Neoptera</taxon>
        <taxon>Endopterygota</taxon>
        <taxon>Lepidoptera</taxon>
        <taxon>Glossata</taxon>
        <taxon>Ditrysia</taxon>
        <taxon>Tortricoidea</taxon>
        <taxon>Tortricidae</taxon>
        <taxon>Tortricinae</taxon>
        <taxon>Choristoneura</taxon>
    </lineage>
</organism>